<evidence type="ECO:0000313" key="3">
    <source>
        <dbReference type="Proteomes" id="UP000076552"/>
    </source>
</evidence>
<protein>
    <submittedName>
        <fullName evidence="2">Uncharacterized protein</fullName>
    </submittedName>
</protein>
<dbReference type="Proteomes" id="UP000076552">
    <property type="component" value="Unassembled WGS sequence"/>
</dbReference>
<sequence>KSLYQAGSSEIGSAKINTSKSDKGVQPGDITFADPQRLSKSQQTNRLNRKDQRRESFVSTQRSRGFGSRRINGASTEVIQN</sequence>
<feature type="non-terminal residue" evidence="2">
    <location>
        <position position="1"/>
    </location>
</feature>
<evidence type="ECO:0000313" key="2">
    <source>
        <dbReference type="EMBL" id="KZL64024.1"/>
    </source>
</evidence>
<dbReference type="AlphaFoldDB" id="A0A166LX05"/>
<organism evidence="2 3">
    <name type="scientific">Colletotrichum tofieldiae</name>
    <dbReference type="NCBI Taxonomy" id="708197"/>
    <lineage>
        <taxon>Eukaryota</taxon>
        <taxon>Fungi</taxon>
        <taxon>Dikarya</taxon>
        <taxon>Ascomycota</taxon>
        <taxon>Pezizomycotina</taxon>
        <taxon>Sordariomycetes</taxon>
        <taxon>Hypocreomycetidae</taxon>
        <taxon>Glomerellales</taxon>
        <taxon>Glomerellaceae</taxon>
        <taxon>Colletotrichum</taxon>
        <taxon>Colletotrichum spaethianum species complex</taxon>
    </lineage>
</organism>
<feature type="compositionally biased region" description="Polar residues" evidence="1">
    <location>
        <begin position="1"/>
        <end position="19"/>
    </location>
</feature>
<dbReference type="EMBL" id="LFIV01000298">
    <property type="protein sequence ID" value="KZL64024.1"/>
    <property type="molecule type" value="Genomic_DNA"/>
</dbReference>
<comment type="caution">
    <text evidence="2">The sequence shown here is derived from an EMBL/GenBank/DDBJ whole genome shotgun (WGS) entry which is preliminary data.</text>
</comment>
<name>A0A166LX05_9PEZI</name>
<feature type="region of interest" description="Disordered" evidence="1">
    <location>
        <begin position="1"/>
        <end position="81"/>
    </location>
</feature>
<evidence type="ECO:0000256" key="1">
    <source>
        <dbReference type="SAM" id="MobiDB-lite"/>
    </source>
</evidence>
<accession>A0A166LX05</accession>
<proteinExistence type="predicted"/>
<reference evidence="2 3" key="1">
    <citation type="submission" date="2015-06" db="EMBL/GenBank/DDBJ databases">
        <title>Survival trade-offs in plant roots during colonization by closely related pathogenic and mutualistic fungi.</title>
        <authorList>
            <person name="Hacquard S."/>
            <person name="Kracher B."/>
            <person name="Hiruma K."/>
            <person name="Weinman A."/>
            <person name="Muench P."/>
            <person name="Garrido Oter R."/>
            <person name="Ver Loren van Themaat E."/>
            <person name="Dallerey J.-F."/>
            <person name="Damm U."/>
            <person name="Henrissat B."/>
            <person name="Lespinet O."/>
            <person name="Thon M."/>
            <person name="Kemen E."/>
            <person name="McHardy A.C."/>
            <person name="Schulze-Lefert P."/>
            <person name="O'Connell R.J."/>
        </authorList>
    </citation>
    <scope>NUCLEOTIDE SEQUENCE [LARGE SCALE GENOMIC DNA]</scope>
    <source>
        <strain evidence="2 3">0861</strain>
    </source>
</reference>
<keyword evidence="3" id="KW-1185">Reference proteome</keyword>
<gene>
    <name evidence="2" type="ORF">CT0861_13190</name>
</gene>